<evidence type="ECO:0000313" key="1">
    <source>
        <dbReference type="EMBL" id="EAW09549.1"/>
    </source>
</evidence>
<organism evidence="1 2">
    <name type="scientific">Aspergillus clavatus (strain ATCC 1007 / CBS 513.65 / DSM 816 / NCTC 3887 / NRRL 1 / QM 1276 / 107)</name>
    <dbReference type="NCBI Taxonomy" id="344612"/>
    <lineage>
        <taxon>Eukaryota</taxon>
        <taxon>Fungi</taxon>
        <taxon>Dikarya</taxon>
        <taxon>Ascomycota</taxon>
        <taxon>Pezizomycotina</taxon>
        <taxon>Eurotiomycetes</taxon>
        <taxon>Eurotiomycetidae</taxon>
        <taxon>Eurotiales</taxon>
        <taxon>Aspergillaceae</taxon>
        <taxon>Aspergillus</taxon>
        <taxon>Aspergillus subgen. Fumigati</taxon>
    </lineage>
</organism>
<protein>
    <submittedName>
        <fullName evidence="1">Uncharacterized protein</fullName>
    </submittedName>
</protein>
<proteinExistence type="predicted"/>
<evidence type="ECO:0000313" key="2">
    <source>
        <dbReference type="Proteomes" id="UP000006701"/>
    </source>
</evidence>
<dbReference type="RefSeq" id="XP_001270975.1">
    <property type="nucleotide sequence ID" value="XM_001270974.1"/>
</dbReference>
<dbReference type="KEGG" id="act:ACLA_037560"/>
<dbReference type="EMBL" id="DS027056">
    <property type="protein sequence ID" value="EAW09549.1"/>
    <property type="molecule type" value="Genomic_DNA"/>
</dbReference>
<keyword evidence="2" id="KW-1185">Reference proteome</keyword>
<dbReference type="VEuPathDB" id="FungiDB:ACLA_037560"/>
<reference evidence="1 2" key="1">
    <citation type="journal article" date="2008" name="PLoS Genet.">
        <title>Genomic islands in the pathogenic filamentous fungus Aspergillus fumigatus.</title>
        <authorList>
            <person name="Fedorova N.D."/>
            <person name="Khaldi N."/>
            <person name="Joardar V.S."/>
            <person name="Maiti R."/>
            <person name="Amedeo P."/>
            <person name="Anderson M.J."/>
            <person name="Crabtree J."/>
            <person name="Silva J.C."/>
            <person name="Badger J.H."/>
            <person name="Albarraq A."/>
            <person name="Angiuoli S."/>
            <person name="Bussey H."/>
            <person name="Bowyer P."/>
            <person name="Cotty P.J."/>
            <person name="Dyer P.S."/>
            <person name="Egan A."/>
            <person name="Galens K."/>
            <person name="Fraser-Liggett C.M."/>
            <person name="Haas B.J."/>
            <person name="Inman J.M."/>
            <person name="Kent R."/>
            <person name="Lemieux S."/>
            <person name="Malavazi I."/>
            <person name="Orvis J."/>
            <person name="Roemer T."/>
            <person name="Ronning C.M."/>
            <person name="Sundaram J.P."/>
            <person name="Sutton G."/>
            <person name="Turner G."/>
            <person name="Venter J.C."/>
            <person name="White O.R."/>
            <person name="Whitty B.R."/>
            <person name="Youngman P."/>
            <person name="Wolfe K.H."/>
            <person name="Goldman G.H."/>
            <person name="Wortman J.R."/>
            <person name="Jiang B."/>
            <person name="Denning D.W."/>
            <person name="Nierman W.C."/>
        </authorList>
    </citation>
    <scope>NUCLEOTIDE SEQUENCE [LARGE SCALE GENOMIC DNA]</scope>
    <source>
        <strain evidence="2">ATCC 1007 / CBS 513.65 / DSM 816 / NCTC 3887 / NRRL 1</strain>
    </source>
</reference>
<dbReference type="AlphaFoldDB" id="A1CK75"/>
<dbReference type="GeneID" id="4702825"/>
<dbReference type="HOGENOM" id="CLU_1219436_0_0_1"/>
<sequence>MAYLLNPFTLDYIANIAIGSGARQADVDHAWNNILRGYFRPLAYSVERESYLAPDRQFCANVAVINRRNGLHHKAIVVEAKRPTDITPTEHDWDVVRRQLQRNMLLARISDGNIQTMYGIAAIGPLVRMYVYVASAGIALSGAGKFEHRLKLPTDPNARWDTMGNAFFLLTKAKCFPWDMFLFHEVCWQRLQKHFGPGEIELHRLYKALRRLPDPSGSFFENVDFQG</sequence>
<dbReference type="OrthoDB" id="5315444at2759"/>
<gene>
    <name evidence="1" type="ORF">ACLA_037560</name>
</gene>
<accession>A1CK75</accession>
<dbReference type="Proteomes" id="UP000006701">
    <property type="component" value="Unassembled WGS sequence"/>
</dbReference>
<name>A1CK75_ASPCL</name>